<proteinExistence type="predicted"/>
<feature type="region of interest" description="Disordered" evidence="1">
    <location>
        <begin position="356"/>
        <end position="384"/>
    </location>
</feature>
<feature type="compositionally biased region" description="Low complexity" evidence="1">
    <location>
        <begin position="35"/>
        <end position="57"/>
    </location>
</feature>
<feature type="compositionally biased region" description="Gly residues" evidence="1">
    <location>
        <begin position="362"/>
        <end position="371"/>
    </location>
</feature>
<feature type="compositionally biased region" description="Low complexity" evidence="1">
    <location>
        <begin position="372"/>
        <end position="384"/>
    </location>
</feature>
<dbReference type="EMBL" id="JAKJXP020000131">
    <property type="protein sequence ID" value="KAK7743702.1"/>
    <property type="molecule type" value="Genomic_DNA"/>
</dbReference>
<feature type="compositionally biased region" description="Acidic residues" evidence="1">
    <location>
        <begin position="475"/>
        <end position="492"/>
    </location>
</feature>
<feature type="compositionally biased region" description="Basic and acidic residues" evidence="1">
    <location>
        <begin position="426"/>
        <end position="464"/>
    </location>
</feature>
<protein>
    <submittedName>
        <fullName evidence="2">Uncharacterized protein</fullName>
    </submittedName>
</protein>
<evidence type="ECO:0000313" key="2">
    <source>
        <dbReference type="EMBL" id="KAK7743702.1"/>
    </source>
</evidence>
<feature type="region of interest" description="Disordered" evidence="1">
    <location>
        <begin position="29"/>
        <end position="117"/>
    </location>
</feature>
<keyword evidence="3" id="KW-1185">Reference proteome</keyword>
<reference evidence="2 3" key="1">
    <citation type="submission" date="2024-02" db="EMBL/GenBank/DDBJ databases">
        <title>De novo assembly and annotation of 12 fungi associated with fruit tree decline syndrome in Ontario, Canada.</title>
        <authorList>
            <person name="Sulman M."/>
            <person name="Ellouze W."/>
            <person name="Ilyukhin E."/>
        </authorList>
    </citation>
    <scope>NUCLEOTIDE SEQUENCE [LARGE SCALE GENOMIC DNA]</scope>
    <source>
        <strain evidence="2 3">M11/M66-122</strain>
    </source>
</reference>
<feature type="region of interest" description="Disordered" evidence="1">
    <location>
        <begin position="423"/>
        <end position="492"/>
    </location>
</feature>
<accession>A0AAN9YI53</accession>
<organism evidence="2 3">
    <name type="scientific">Diatrype stigma</name>
    <dbReference type="NCBI Taxonomy" id="117547"/>
    <lineage>
        <taxon>Eukaryota</taxon>
        <taxon>Fungi</taxon>
        <taxon>Dikarya</taxon>
        <taxon>Ascomycota</taxon>
        <taxon>Pezizomycotina</taxon>
        <taxon>Sordariomycetes</taxon>
        <taxon>Xylariomycetidae</taxon>
        <taxon>Xylariales</taxon>
        <taxon>Diatrypaceae</taxon>
        <taxon>Diatrype</taxon>
    </lineage>
</organism>
<name>A0AAN9YI53_9PEZI</name>
<feature type="region of interest" description="Disordered" evidence="1">
    <location>
        <begin position="157"/>
        <end position="199"/>
    </location>
</feature>
<gene>
    <name evidence="2" type="ORF">SLS62_010480</name>
</gene>
<evidence type="ECO:0000313" key="3">
    <source>
        <dbReference type="Proteomes" id="UP001320420"/>
    </source>
</evidence>
<sequence>MDGADFDEGSLFPGLMMADSEISELDLAPEKKSRAATAAAAVSTRNSSSRNSATISARHADHSNINIQKPRRMASNRIPKESLSNPESSRKHHQKQQQQQQQEHLEDPLPPSDLQFLMPAAPADDKINSNNNRIDFDHEFDSWEEDIYNVVGRDPTAIDNDNAYYTPSSPPPSYRSSNRQQHRSYYQQQQQQQQHLSTAMTTEERLAQIGRLCVAVSGRLVTVARENRHLAVEAGARLDAYVLRPCLRAGAGLARTYCPEGMRALRDAEAQVRRAVMGGDGGGGARRSRGVRKVGGSGGELLALGLPGLGLGLRNDKGELLRLKDRLVEQDALLRDWHAYTRRLMRERDGLRRRLSGVTTANGGGGGGGGDHTTTTTTTTHQQRQLAEQLRELQMLVDQLALHGPHNNHFPRKLTTDNTQEVLNTDADHNNDGDNDDGRYDYYYDADTKDDANHDDNAERDRKKAPQLGMKGGLGDDDNNGNDDEEEDWTLL</sequence>
<dbReference type="AlphaFoldDB" id="A0AAN9YI53"/>
<evidence type="ECO:0000256" key="1">
    <source>
        <dbReference type="SAM" id="MobiDB-lite"/>
    </source>
</evidence>
<comment type="caution">
    <text evidence="2">The sequence shown here is derived from an EMBL/GenBank/DDBJ whole genome shotgun (WGS) entry which is preliminary data.</text>
</comment>
<feature type="compositionally biased region" description="Low complexity" evidence="1">
    <location>
        <begin position="174"/>
        <end position="194"/>
    </location>
</feature>
<dbReference type="Proteomes" id="UP001320420">
    <property type="component" value="Unassembled WGS sequence"/>
</dbReference>